<keyword evidence="2" id="KW-1185">Reference proteome</keyword>
<dbReference type="RefSeq" id="WP_137627693.1">
    <property type="nucleotide sequence ID" value="NZ_BJDJ01000003.1"/>
</dbReference>
<accession>A0ABW1RXQ6</accession>
<dbReference type="EMBL" id="JBHSSC010000009">
    <property type="protein sequence ID" value="MFC6180314.1"/>
    <property type="molecule type" value="Genomic_DNA"/>
</dbReference>
<proteinExistence type="predicted"/>
<evidence type="ECO:0000313" key="1">
    <source>
        <dbReference type="EMBL" id="MFC6180314.1"/>
    </source>
</evidence>
<protein>
    <submittedName>
        <fullName evidence="1">Uncharacterized protein</fullName>
    </submittedName>
</protein>
<sequence>MTNENMIQCVRVAAMNRIWEQVRELMVSNTKLNHTSGTLHEPLEKFPSIVDRLEGAGVVVTGDENNYRLDWSNLHNA</sequence>
<evidence type="ECO:0000313" key="2">
    <source>
        <dbReference type="Proteomes" id="UP001596282"/>
    </source>
</evidence>
<organism evidence="1 2">
    <name type="scientific">Lactiplantibacillus daowaiensis</name>
    <dbReference type="NCBI Taxonomy" id="2559918"/>
    <lineage>
        <taxon>Bacteria</taxon>
        <taxon>Bacillati</taxon>
        <taxon>Bacillota</taxon>
        <taxon>Bacilli</taxon>
        <taxon>Lactobacillales</taxon>
        <taxon>Lactobacillaceae</taxon>
        <taxon>Lactiplantibacillus</taxon>
    </lineage>
</organism>
<dbReference type="Proteomes" id="UP001596282">
    <property type="component" value="Unassembled WGS sequence"/>
</dbReference>
<comment type="caution">
    <text evidence="1">The sequence shown here is derived from an EMBL/GenBank/DDBJ whole genome shotgun (WGS) entry which is preliminary data.</text>
</comment>
<gene>
    <name evidence="1" type="ORF">ACFP5Y_03640</name>
</gene>
<reference evidence="2" key="1">
    <citation type="journal article" date="2019" name="Int. J. Syst. Evol. Microbiol.">
        <title>The Global Catalogue of Microorganisms (GCM) 10K type strain sequencing project: providing services to taxonomists for standard genome sequencing and annotation.</title>
        <authorList>
            <consortium name="The Broad Institute Genomics Platform"/>
            <consortium name="The Broad Institute Genome Sequencing Center for Infectious Disease"/>
            <person name="Wu L."/>
            <person name="Ma J."/>
        </authorList>
    </citation>
    <scope>NUCLEOTIDE SEQUENCE [LARGE SCALE GENOMIC DNA]</scope>
    <source>
        <strain evidence="2">CCM 8933</strain>
    </source>
</reference>
<name>A0ABW1RXQ6_9LACO</name>